<evidence type="ECO:0000256" key="2">
    <source>
        <dbReference type="SAM" id="SignalP"/>
    </source>
</evidence>
<feature type="signal peptide" evidence="2">
    <location>
        <begin position="1"/>
        <end position="18"/>
    </location>
</feature>
<organism evidence="3 4">
    <name type="scientific">Anopheles culicifacies</name>
    <dbReference type="NCBI Taxonomy" id="139723"/>
    <lineage>
        <taxon>Eukaryota</taxon>
        <taxon>Metazoa</taxon>
        <taxon>Ecdysozoa</taxon>
        <taxon>Arthropoda</taxon>
        <taxon>Hexapoda</taxon>
        <taxon>Insecta</taxon>
        <taxon>Pterygota</taxon>
        <taxon>Neoptera</taxon>
        <taxon>Endopterygota</taxon>
        <taxon>Diptera</taxon>
        <taxon>Nematocera</taxon>
        <taxon>Culicoidea</taxon>
        <taxon>Culicidae</taxon>
        <taxon>Anophelinae</taxon>
        <taxon>Anopheles</taxon>
        <taxon>culicifacies species complex</taxon>
    </lineage>
</organism>
<sequence>MRAIIVVTTVGFLLGTLAEDCEINVSESLVKRLSNSTQSDVHCGELWQTVVNNFHQTRQNLTTCHELALAASATESFALVCQQQLQSMMQEMQNAQNNHTNTLKQKIEQNKSDAKKYQTEAANLQRQAAVLGRGLKSFYRDLIFLNIDAGSSKQAIKYFHRYLEGGEPGPLLNDLIVSVYRDPTYENERFEHLLDFARKLAGSSLKLSLYHKLFPAMLKHPNQRDSYLAMILALDIAPVAFADQNNVEGRRMYLTVFEPALAYLKGKVEAGNYDEIVTFATKYPTHFEEIENRLSTLDNNVWQRIDFNRFVTYPNRLPLGRQRLEAFRMLLLQINQRNKQDYTDYLIKLAKELEKCETFVTSGKNEPADLEKLRTVKGLFAKLDRNKDYEYYLQEAKKQ</sequence>
<dbReference type="EMBL" id="AXCM01003700">
    <property type="status" value="NOT_ANNOTATED_CDS"/>
    <property type="molecule type" value="Genomic_DNA"/>
</dbReference>
<reference evidence="3" key="2">
    <citation type="submission" date="2020-05" db="UniProtKB">
        <authorList>
            <consortium name="EnsemblMetazoa"/>
        </authorList>
    </citation>
    <scope>IDENTIFICATION</scope>
    <source>
        <strain evidence="3">A-37</strain>
    </source>
</reference>
<keyword evidence="2" id="KW-0732">Signal</keyword>
<dbReference type="STRING" id="139723.A0A2C9GUM9"/>
<dbReference type="EnsemblMetazoa" id="ACUA029138-RA">
    <property type="protein sequence ID" value="ACUA029138-PA"/>
    <property type="gene ID" value="ACUA029138"/>
</dbReference>
<protein>
    <submittedName>
        <fullName evidence="3">Uncharacterized protein</fullName>
    </submittedName>
</protein>
<feature type="chain" id="PRO_5012067346" evidence="2">
    <location>
        <begin position="19"/>
        <end position="399"/>
    </location>
</feature>
<keyword evidence="4" id="KW-1185">Reference proteome</keyword>
<reference evidence="4" key="1">
    <citation type="submission" date="2013-09" db="EMBL/GenBank/DDBJ databases">
        <title>The Genome Sequence of Anopheles culicifacies species A.</title>
        <authorList>
            <consortium name="The Broad Institute Genomics Platform"/>
            <person name="Neafsey D.E."/>
            <person name="Besansky N."/>
            <person name="Howell P."/>
            <person name="Walton C."/>
            <person name="Young S.K."/>
            <person name="Zeng Q."/>
            <person name="Gargeya S."/>
            <person name="Fitzgerald M."/>
            <person name="Haas B."/>
            <person name="Abouelleil A."/>
            <person name="Allen A.W."/>
            <person name="Alvarado L."/>
            <person name="Arachchi H.M."/>
            <person name="Berlin A.M."/>
            <person name="Chapman S.B."/>
            <person name="Gainer-Dewar J."/>
            <person name="Goldberg J."/>
            <person name="Griggs A."/>
            <person name="Gujja S."/>
            <person name="Hansen M."/>
            <person name="Howarth C."/>
            <person name="Imamovic A."/>
            <person name="Ireland A."/>
            <person name="Larimer J."/>
            <person name="McCowan C."/>
            <person name="Murphy C."/>
            <person name="Pearson M."/>
            <person name="Poon T.W."/>
            <person name="Priest M."/>
            <person name="Roberts A."/>
            <person name="Saif S."/>
            <person name="Shea T."/>
            <person name="Sisk P."/>
            <person name="Sykes S."/>
            <person name="Wortman J."/>
            <person name="Nusbaum C."/>
            <person name="Birren B."/>
        </authorList>
    </citation>
    <scope>NUCLEOTIDE SEQUENCE [LARGE SCALE GENOMIC DNA]</scope>
    <source>
        <strain evidence="4">A-37</strain>
    </source>
</reference>
<feature type="coiled-coil region" evidence="1">
    <location>
        <begin position="78"/>
        <end position="127"/>
    </location>
</feature>
<keyword evidence="1" id="KW-0175">Coiled coil</keyword>
<dbReference type="VEuPathDB" id="VectorBase:ACUA029138"/>
<dbReference type="AlphaFoldDB" id="A0A2C9GUM9"/>
<dbReference type="Proteomes" id="UP000075883">
    <property type="component" value="Unassembled WGS sequence"/>
</dbReference>
<evidence type="ECO:0000313" key="3">
    <source>
        <dbReference type="EnsemblMetazoa" id="ACUA029138-PA"/>
    </source>
</evidence>
<evidence type="ECO:0000256" key="1">
    <source>
        <dbReference type="SAM" id="Coils"/>
    </source>
</evidence>
<evidence type="ECO:0000313" key="4">
    <source>
        <dbReference type="Proteomes" id="UP000075883"/>
    </source>
</evidence>
<name>A0A2C9GUM9_9DIPT</name>
<accession>A0A2C9GUM9</accession>
<proteinExistence type="predicted"/>